<proteinExistence type="predicted"/>
<dbReference type="AlphaFoldDB" id="A0A8H4N9M9"/>
<dbReference type="Pfam" id="PF20976">
    <property type="entry name" value="Pop8"/>
    <property type="match status" value="1"/>
</dbReference>
<dbReference type="GO" id="GO:0005655">
    <property type="term" value="C:nucleolar ribonuclease P complex"/>
    <property type="evidence" value="ECO:0007669"/>
    <property type="project" value="InterPro"/>
</dbReference>
<gene>
    <name evidence="3" type="ORF">GTA08_BOTSDO00065</name>
</gene>
<sequence>MPSTLPLSRPLTTTTSFTSTTSTASTSTHLLTTHTSPPNRWTYIHLALHTTPPSPAQTADALSLRQRLTAALTQHLGAHGAAVPVDVLKMDGGDAWVRVPREDGAAVIAAVGAWVGVEAEGERRVGMAVRGWGEWLAAVALGGGCGGQDVFSG</sequence>
<protein>
    <recommendedName>
        <fullName evidence="2">Ribonucleases P/MRP subunit Pop8-like domain-containing protein</fullName>
    </recommendedName>
</protein>
<comment type="caution">
    <text evidence="3">The sequence shown here is derived from an EMBL/GenBank/DDBJ whole genome shotgun (WGS) entry which is preliminary data.</text>
</comment>
<dbReference type="GO" id="GO:0000172">
    <property type="term" value="C:ribonuclease MRP complex"/>
    <property type="evidence" value="ECO:0007669"/>
    <property type="project" value="InterPro"/>
</dbReference>
<evidence type="ECO:0000259" key="2">
    <source>
        <dbReference type="Pfam" id="PF20976"/>
    </source>
</evidence>
<dbReference type="GO" id="GO:0004526">
    <property type="term" value="F:ribonuclease P activity"/>
    <property type="evidence" value="ECO:0007669"/>
    <property type="project" value="TreeGrafter"/>
</dbReference>
<feature type="domain" description="Ribonucleases P/MRP subunit Pop8-like" evidence="2">
    <location>
        <begin position="41"/>
        <end position="114"/>
    </location>
</feature>
<dbReference type="InterPro" id="IPR049128">
    <property type="entry name" value="Pop8-like_dom"/>
</dbReference>
<accession>A0A8H4N9M9</accession>
<dbReference type="EMBL" id="WWBZ02000001">
    <property type="protein sequence ID" value="KAF4314245.1"/>
    <property type="molecule type" value="Genomic_DNA"/>
</dbReference>
<dbReference type="GO" id="GO:0008033">
    <property type="term" value="P:tRNA processing"/>
    <property type="evidence" value="ECO:0007669"/>
    <property type="project" value="InterPro"/>
</dbReference>
<dbReference type="PANTHER" id="PTHR28173:SF1">
    <property type="entry name" value="RIBONUCLEASES P_MRP PROTEIN SUBUNIT POP8"/>
    <property type="match status" value="1"/>
</dbReference>
<evidence type="ECO:0000313" key="4">
    <source>
        <dbReference type="Proteomes" id="UP000572817"/>
    </source>
</evidence>
<reference evidence="3" key="1">
    <citation type="submission" date="2020-04" db="EMBL/GenBank/DDBJ databases">
        <title>Genome Assembly and Annotation of Botryosphaeria dothidea sdau 11-99, a Latent Pathogen of Apple Fruit Ring Rot in China.</title>
        <authorList>
            <person name="Yu C."/>
            <person name="Diao Y."/>
            <person name="Lu Q."/>
            <person name="Zhao J."/>
            <person name="Cui S."/>
            <person name="Peng C."/>
            <person name="He B."/>
            <person name="Liu H."/>
        </authorList>
    </citation>
    <scope>NUCLEOTIDE SEQUENCE [LARGE SCALE GENOMIC DNA]</scope>
    <source>
        <strain evidence="3">Sdau11-99</strain>
    </source>
</reference>
<organism evidence="3 4">
    <name type="scientific">Botryosphaeria dothidea</name>
    <dbReference type="NCBI Taxonomy" id="55169"/>
    <lineage>
        <taxon>Eukaryota</taxon>
        <taxon>Fungi</taxon>
        <taxon>Dikarya</taxon>
        <taxon>Ascomycota</taxon>
        <taxon>Pezizomycotina</taxon>
        <taxon>Dothideomycetes</taxon>
        <taxon>Dothideomycetes incertae sedis</taxon>
        <taxon>Botryosphaeriales</taxon>
        <taxon>Botryosphaeriaceae</taxon>
        <taxon>Botryosphaeria</taxon>
    </lineage>
</organism>
<dbReference type="InterPro" id="IPR020347">
    <property type="entry name" value="Pop8"/>
</dbReference>
<dbReference type="Proteomes" id="UP000572817">
    <property type="component" value="Unassembled WGS sequence"/>
</dbReference>
<name>A0A8H4N9M9_9PEZI</name>
<evidence type="ECO:0000313" key="3">
    <source>
        <dbReference type="EMBL" id="KAF4314245.1"/>
    </source>
</evidence>
<evidence type="ECO:0000256" key="1">
    <source>
        <dbReference type="SAM" id="MobiDB-lite"/>
    </source>
</evidence>
<keyword evidence="4" id="KW-1185">Reference proteome</keyword>
<feature type="region of interest" description="Disordered" evidence="1">
    <location>
        <begin position="1"/>
        <end position="33"/>
    </location>
</feature>
<dbReference type="OrthoDB" id="5530243at2759"/>
<dbReference type="GO" id="GO:0000171">
    <property type="term" value="F:ribonuclease MRP activity"/>
    <property type="evidence" value="ECO:0007669"/>
    <property type="project" value="TreeGrafter"/>
</dbReference>
<dbReference type="GO" id="GO:0034965">
    <property type="term" value="P:intronic box C/D snoRNA processing"/>
    <property type="evidence" value="ECO:0007669"/>
    <property type="project" value="TreeGrafter"/>
</dbReference>
<dbReference type="PANTHER" id="PTHR28173">
    <property type="entry name" value="RIBONUCLEASES P/MRP PROTEIN SUBUNIT POP8"/>
    <property type="match status" value="1"/>
</dbReference>
<dbReference type="GO" id="GO:0000294">
    <property type="term" value="P:nuclear-transcribed mRNA catabolic process, RNase MRP-dependent"/>
    <property type="evidence" value="ECO:0007669"/>
    <property type="project" value="TreeGrafter"/>
</dbReference>